<evidence type="ECO:0000313" key="1">
    <source>
        <dbReference type="EMBL" id="GAA0183101.1"/>
    </source>
</evidence>
<sequence length="130" mass="15105">MNNLGSLAKRQKSRPIIQITRKLEDVKKEDDKKEEKNEFHILDQSKSLDFLIGLNLDSMASDDNFEISSIERSLPKSTNVSSNFQYAKFDDEHKNEFLDQFAADVLQCIVMKRRTLQFNWKHEPTQGGLV</sequence>
<keyword evidence="2" id="KW-1185">Reference proteome</keyword>
<name>A0AAV3RTY5_LITER</name>
<evidence type="ECO:0000313" key="2">
    <source>
        <dbReference type="Proteomes" id="UP001454036"/>
    </source>
</evidence>
<protein>
    <submittedName>
        <fullName evidence="1">Uncharacterized protein</fullName>
    </submittedName>
</protein>
<gene>
    <name evidence="1" type="ORF">LIER_30574</name>
</gene>
<dbReference type="EMBL" id="BAABME010011012">
    <property type="protein sequence ID" value="GAA0183101.1"/>
    <property type="molecule type" value="Genomic_DNA"/>
</dbReference>
<organism evidence="1 2">
    <name type="scientific">Lithospermum erythrorhizon</name>
    <name type="common">Purple gromwell</name>
    <name type="synonym">Lithospermum officinale var. erythrorhizon</name>
    <dbReference type="NCBI Taxonomy" id="34254"/>
    <lineage>
        <taxon>Eukaryota</taxon>
        <taxon>Viridiplantae</taxon>
        <taxon>Streptophyta</taxon>
        <taxon>Embryophyta</taxon>
        <taxon>Tracheophyta</taxon>
        <taxon>Spermatophyta</taxon>
        <taxon>Magnoliopsida</taxon>
        <taxon>eudicotyledons</taxon>
        <taxon>Gunneridae</taxon>
        <taxon>Pentapetalae</taxon>
        <taxon>asterids</taxon>
        <taxon>lamiids</taxon>
        <taxon>Boraginales</taxon>
        <taxon>Boraginaceae</taxon>
        <taxon>Boraginoideae</taxon>
        <taxon>Lithospermeae</taxon>
        <taxon>Lithospermum</taxon>
    </lineage>
</organism>
<comment type="caution">
    <text evidence="1">The sequence shown here is derived from an EMBL/GenBank/DDBJ whole genome shotgun (WGS) entry which is preliminary data.</text>
</comment>
<proteinExistence type="predicted"/>
<accession>A0AAV3RTY5</accession>
<reference evidence="1 2" key="1">
    <citation type="submission" date="2024-01" db="EMBL/GenBank/DDBJ databases">
        <title>The complete chloroplast genome sequence of Lithospermum erythrorhizon: insights into the phylogenetic relationship among Boraginaceae species and the maternal lineages of purple gromwells.</title>
        <authorList>
            <person name="Okada T."/>
            <person name="Watanabe K."/>
        </authorList>
    </citation>
    <scope>NUCLEOTIDE SEQUENCE [LARGE SCALE GENOMIC DNA]</scope>
</reference>
<dbReference type="Proteomes" id="UP001454036">
    <property type="component" value="Unassembled WGS sequence"/>
</dbReference>
<dbReference type="AlphaFoldDB" id="A0AAV3RTY5"/>